<dbReference type="PANTHER" id="PTHR28055:SF1">
    <property type="entry name" value="ALTERED INHERITANCE OF MITOCHONDRIA PROTEIN 41, MITOCHONDRIAL"/>
    <property type="match status" value="1"/>
</dbReference>
<comment type="caution">
    <text evidence="1">The sequence shown here is derived from an EMBL/GenBank/DDBJ whole genome shotgun (WGS) entry which is preliminary data.</text>
</comment>
<evidence type="ECO:0000313" key="2">
    <source>
        <dbReference type="Proteomes" id="UP000177050"/>
    </source>
</evidence>
<dbReference type="Proteomes" id="UP000177050">
    <property type="component" value="Unassembled WGS sequence"/>
</dbReference>
<accession>A0A1F7L275</accession>
<dbReference type="EMBL" id="MGBR01000001">
    <property type="protein sequence ID" value="OGK74134.1"/>
    <property type="molecule type" value="Genomic_DNA"/>
</dbReference>
<protein>
    <recommendedName>
        <fullName evidence="3">Glutamyl-tRNA amidotransferase</fullName>
    </recommendedName>
</protein>
<evidence type="ECO:0008006" key="3">
    <source>
        <dbReference type="Google" id="ProtNLM"/>
    </source>
</evidence>
<dbReference type="Pfam" id="PF09424">
    <property type="entry name" value="YqeY"/>
    <property type="match status" value="1"/>
</dbReference>
<dbReference type="InterPro" id="IPR042184">
    <property type="entry name" value="YqeY/Aim41_N"/>
</dbReference>
<dbReference type="InterPro" id="IPR019004">
    <property type="entry name" value="YqeY/Aim41"/>
</dbReference>
<name>A0A1F7L275_9BACT</name>
<dbReference type="Gene3D" id="1.10.1510.10">
    <property type="entry name" value="Uncharacterised protein YqeY/AIM41 PF09424, N-terminal domain"/>
    <property type="match status" value="1"/>
</dbReference>
<proteinExistence type="predicted"/>
<dbReference type="SUPFAM" id="SSF89095">
    <property type="entry name" value="GatB/YqeY motif"/>
    <property type="match status" value="1"/>
</dbReference>
<evidence type="ECO:0000313" key="1">
    <source>
        <dbReference type="EMBL" id="OGK74134.1"/>
    </source>
</evidence>
<dbReference type="InterPro" id="IPR003789">
    <property type="entry name" value="Asn/Gln_tRNA_amidoTrase-B-like"/>
</dbReference>
<sequence>MIKQKLQADQLTAQKAKDQIKLDTIRYIVSQVKNKEIALQRELTDEEAISVLQKIKKELNESIQSFAQGKRLDLVTEYQKQLAIVLTYLPLELTDEELKKEVETVVEKNKDLYATSPKALIGICIKELKTKADSSRIIKTLQNMKRE</sequence>
<organism evidence="1 2">
    <name type="scientific">Candidatus Roizmanbacteria bacterium RIFOXYD1_FULL_38_12</name>
    <dbReference type="NCBI Taxonomy" id="1802093"/>
    <lineage>
        <taxon>Bacteria</taxon>
        <taxon>Candidatus Roizmaniibacteriota</taxon>
    </lineage>
</organism>
<reference evidence="1 2" key="1">
    <citation type="journal article" date="2016" name="Nat. Commun.">
        <title>Thousands of microbial genomes shed light on interconnected biogeochemical processes in an aquifer system.</title>
        <authorList>
            <person name="Anantharaman K."/>
            <person name="Brown C.T."/>
            <person name="Hug L.A."/>
            <person name="Sharon I."/>
            <person name="Castelle C.J."/>
            <person name="Probst A.J."/>
            <person name="Thomas B.C."/>
            <person name="Singh A."/>
            <person name="Wilkins M.J."/>
            <person name="Karaoz U."/>
            <person name="Brodie E.L."/>
            <person name="Williams K.H."/>
            <person name="Hubbard S.S."/>
            <person name="Banfield J.F."/>
        </authorList>
    </citation>
    <scope>NUCLEOTIDE SEQUENCE [LARGE SCALE GENOMIC DNA]</scope>
</reference>
<dbReference type="PANTHER" id="PTHR28055">
    <property type="entry name" value="ALTERED INHERITANCE OF MITOCHONDRIA PROTEIN 41, MITOCHONDRIAL"/>
    <property type="match status" value="1"/>
</dbReference>
<gene>
    <name evidence="1" type="ORF">A3K52_05195</name>
</gene>
<dbReference type="AlphaFoldDB" id="A0A1F7L275"/>
<dbReference type="GO" id="GO:0016884">
    <property type="term" value="F:carbon-nitrogen ligase activity, with glutamine as amido-N-donor"/>
    <property type="evidence" value="ECO:0007669"/>
    <property type="project" value="InterPro"/>
</dbReference>